<reference evidence="1" key="1">
    <citation type="submission" date="2020-11" db="EMBL/GenBank/DDBJ databases">
        <title>Whole-genome analyses of Nonomuraea sp. K274.</title>
        <authorList>
            <person name="Veyisoglu A."/>
        </authorList>
    </citation>
    <scope>NUCLEOTIDE SEQUENCE</scope>
    <source>
        <strain evidence="1">K274</strain>
    </source>
</reference>
<accession>A0A931A541</accession>
<keyword evidence="2" id="KW-1185">Reference proteome</keyword>
<evidence type="ECO:0000313" key="2">
    <source>
        <dbReference type="Proteomes" id="UP000605361"/>
    </source>
</evidence>
<dbReference type="AlphaFoldDB" id="A0A931A541"/>
<name>A0A931A541_9ACTN</name>
<sequence>MTTPNPRLTIDAALFEVLLHELARRGQGSRESGAFLLAGVNPITEPQERGETVVSLAFYDDLDENCLTGAISFGADGYTTLGMICRDQNLRVVGDIHTHPRAYVGQSKIDAAHPMVALPGHIAIIAPRFAQDPITISELGVHVFGGRGHWTSHFGDDVADILHVHASHHTVSKTAATFAALRRWGARLKRRISPWSSQ</sequence>
<dbReference type="RefSeq" id="WP_195893918.1">
    <property type="nucleotide sequence ID" value="NZ_JADOGI010000007.1"/>
</dbReference>
<dbReference type="Proteomes" id="UP000605361">
    <property type="component" value="Unassembled WGS sequence"/>
</dbReference>
<dbReference type="EMBL" id="JADOGI010000007">
    <property type="protein sequence ID" value="MBF8184929.1"/>
    <property type="molecule type" value="Genomic_DNA"/>
</dbReference>
<gene>
    <name evidence="1" type="ORF">ITP53_04075</name>
</gene>
<protein>
    <recommendedName>
        <fullName evidence="3">JAB domain-containing protein</fullName>
    </recommendedName>
</protein>
<evidence type="ECO:0008006" key="3">
    <source>
        <dbReference type="Google" id="ProtNLM"/>
    </source>
</evidence>
<comment type="caution">
    <text evidence="1">The sequence shown here is derived from an EMBL/GenBank/DDBJ whole genome shotgun (WGS) entry which is preliminary data.</text>
</comment>
<evidence type="ECO:0000313" key="1">
    <source>
        <dbReference type="EMBL" id="MBF8184929.1"/>
    </source>
</evidence>
<organism evidence="1 2">
    <name type="scientific">Nonomuraea cypriaca</name>
    <dbReference type="NCBI Taxonomy" id="1187855"/>
    <lineage>
        <taxon>Bacteria</taxon>
        <taxon>Bacillati</taxon>
        <taxon>Actinomycetota</taxon>
        <taxon>Actinomycetes</taxon>
        <taxon>Streptosporangiales</taxon>
        <taxon>Streptosporangiaceae</taxon>
        <taxon>Nonomuraea</taxon>
    </lineage>
</organism>
<proteinExistence type="predicted"/>
<dbReference type="SUPFAM" id="SSF102712">
    <property type="entry name" value="JAB1/MPN domain"/>
    <property type="match status" value="1"/>
</dbReference>